<accession>A0A6G9ZZS5</accession>
<keyword evidence="1" id="KW-1133">Transmembrane helix</keyword>
<dbReference type="AlphaFoldDB" id="A0A6G9ZZS5"/>
<evidence type="ECO:0008006" key="3">
    <source>
        <dbReference type="Google" id="ProtNLM"/>
    </source>
</evidence>
<dbReference type="EMBL" id="MT075580">
    <property type="protein sequence ID" value="QIS31221.1"/>
    <property type="molecule type" value="Genomic_DNA"/>
</dbReference>
<keyword evidence="2" id="KW-0614">Plasmid</keyword>
<evidence type="ECO:0000256" key="1">
    <source>
        <dbReference type="SAM" id="Phobius"/>
    </source>
</evidence>
<feature type="transmembrane region" description="Helical" evidence="1">
    <location>
        <begin position="21"/>
        <end position="39"/>
    </location>
</feature>
<keyword evidence="1" id="KW-0812">Transmembrane</keyword>
<dbReference type="OMA" id="PFLSFGW"/>
<name>A0A6G9ZZS5_LYSSH</name>
<dbReference type="RefSeq" id="WP_012291687.1">
    <property type="nucleotide sequence ID" value="NZ_CP014644.1"/>
</dbReference>
<protein>
    <recommendedName>
        <fullName evidence="3">PrgI family protein</fullName>
    </recommendedName>
</protein>
<organism evidence="2">
    <name type="scientific">Lysinibacillus sphaericus</name>
    <name type="common">Bacillus sphaericus</name>
    <dbReference type="NCBI Taxonomy" id="1421"/>
    <lineage>
        <taxon>Bacteria</taxon>
        <taxon>Bacillati</taxon>
        <taxon>Bacillota</taxon>
        <taxon>Bacilli</taxon>
        <taxon>Bacillales</taxon>
        <taxon>Bacillaceae</taxon>
        <taxon>Lysinibacillus</taxon>
    </lineage>
</organism>
<keyword evidence="1" id="KW-0472">Membrane</keyword>
<geneLocation type="plasmid" evidence="2">
    <name>pSSII-1</name>
</geneLocation>
<reference evidence="2" key="1">
    <citation type="submission" date="2020-02" db="EMBL/GenBank/DDBJ databases">
        <authorList>
            <person name="Hu X."/>
            <person name="Yuan Z."/>
            <person name="Cheng J."/>
            <person name="Geng P."/>
        </authorList>
    </citation>
    <scope>NUCLEOTIDE SEQUENCE</scope>
    <source>
        <strain evidence="2">SSII-1</strain>
        <plasmid evidence="2">pSSII-1</plasmid>
    </source>
</reference>
<evidence type="ECO:0000313" key="2">
    <source>
        <dbReference type="EMBL" id="QIS31221.1"/>
    </source>
</evidence>
<sequence length="103" mass="11888">MIIVPVDLTGEQKTVMAYFSVRQVLIVLPALAVTFGMLLKLNIPFLSFGWILLIRVLLFLIINAITFSLAFIKLPSRDQYLSHTVLFKIQFWLSQKKYTNIQL</sequence>
<feature type="transmembrane region" description="Helical" evidence="1">
    <location>
        <begin position="45"/>
        <end position="72"/>
    </location>
</feature>
<proteinExistence type="predicted"/>